<keyword evidence="1" id="KW-0472">Membrane</keyword>
<sequence length="109" mass="12762">MKFLWHDDRSGRRSDTTLRTWIVFFLVIFYLMALCVLSIVSPDSLRALHMDLIQWLIIFYGTVGSLYLGKRVNEDLNSKSKVFENVLNKVNEPKDPDSFGKYDVESRKL</sequence>
<dbReference type="EMBL" id="CP015217">
    <property type="protein sequence ID" value="AOP32560.1"/>
    <property type="molecule type" value="Genomic_DNA"/>
</dbReference>
<protein>
    <submittedName>
        <fullName evidence="2">Uncharacterized protein</fullName>
    </submittedName>
</protein>
<dbReference type="KEGG" id="laj:A0128_00910"/>
<feature type="transmembrane region" description="Helical" evidence="1">
    <location>
        <begin position="21"/>
        <end position="40"/>
    </location>
</feature>
<proteinExistence type="predicted"/>
<keyword evidence="1" id="KW-0812">Transmembrane</keyword>
<gene>
    <name evidence="2" type="ORF">A0128_00910</name>
</gene>
<keyword evidence="3" id="KW-1185">Reference proteome</keyword>
<feature type="transmembrane region" description="Helical" evidence="1">
    <location>
        <begin position="52"/>
        <end position="69"/>
    </location>
</feature>
<evidence type="ECO:0000256" key="1">
    <source>
        <dbReference type="SAM" id="Phobius"/>
    </source>
</evidence>
<name>A0A1D7USH7_9LEPT</name>
<evidence type="ECO:0000313" key="2">
    <source>
        <dbReference type="EMBL" id="AOP32560.1"/>
    </source>
</evidence>
<dbReference type="OrthoDB" id="331718at2"/>
<keyword evidence="1" id="KW-1133">Transmembrane helix</keyword>
<dbReference type="Proteomes" id="UP000094197">
    <property type="component" value="Chromosome 1"/>
</dbReference>
<dbReference type="AlphaFoldDB" id="A0A1D7USH7"/>
<accession>A0A1D7USH7</accession>
<dbReference type="RefSeq" id="WP_069605810.1">
    <property type="nucleotide sequence ID" value="NZ_CP015217.1"/>
</dbReference>
<evidence type="ECO:0000313" key="3">
    <source>
        <dbReference type="Proteomes" id="UP000094197"/>
    </source>
</evidence>
<organism evidence="2 3">
    <name type="scientific">Leptospira tipperaryensis</name>
    <dbReference type="NCBI Taxonomy" id="2564040"/>
    <lineage>
        <taxon>Bacteria</taxon>
        <taxon>Pseudomonadati</taxon>
        <taxon>Spirochaetota</taxon>
        <taxon>Spirochaetia</taxon>
        <taxon>Leptospirales</taxon>
        <taxon>Leptospiraceae</taxon>
        <taxon>Leptospira</taxon>
    </lineage>
</organism>
<reference evidence="2 3" key="1">
    <citation type="submission" date="2016-04" db="EMBL/GenBank/DDBJ databases">
        <title>Complete genome seqeunce of Leptospira alstonii serovar Room22.</title>
        <authorList>
            <person name="Nally J.E."/>
            <person name="Bayles D.O."/>
            <person name="Hurley D."/>
            <person name="Fanning S."/>
            <person name="McMahon B.J."/>
            <person name="Arent Z."/>
        </authorList>
    </citation>
    <scope>NUCLEOTIDE SEQUENCE [LARGE SCALE GENOMIC DNA]</scope>
    <source>
        <strain evidence="2 3">GWTS #1</strain>
    </source>
</reference>